<sequence>MTEEDEVAIITEAGDEKDVERKEESVIEVVEEEASESEESDDEEEEYIKASRYSFKLSKDSYIFDFQDVDPEEESDESENNNENEENDENEEEEEEENEKDGMEVEGAVEEEMTEQQRLQAERDARDAVEKNVTRRMGWFDMLRRLEKKVVNEKQMAQSGGYDLSDPFIDDENLTAQTTVVSIPAPPSFQVMRYVEEDAQASAPAAAPENPTESSRRRKGEKVALTDKQKEQLANWSPPAHVKALLEDLRQKATALFSDSSNVNQMPSELDELLSELDSEACKGQRTRPAALVLALTEIFPFHPQTIKLRLRLLQRRREYEALDAAYTAQRKQFLDFMGEWARTAGSPPQWTMETKLKMNEIYALLERRVEKCAQLTKLERADHALDFATEFTSLTSAVLGLFAPGSLSIVDLQREFELAAHDEELCNMAEEGENGKEGENAKEEEDVAVITSVDAPAEAEQAKPAEQAAQAMPTSQTSQTVQVVHLSQTAQSPQRDAHRETEVEAGKTNATVIEEVGVESPKKSTPMSPKSVRVASQSDGVIHNLKGIAVEKVRGTHFASKPFSLDDFP</sequence>
<feature type="compositionally biased region" description="Acidic residues" evidence="1">
    <location>
        <begin position="67"/>
        <end position="99"/>
    </location>
</feature>
<dbReference type="AlphaFoldDB" id="A0A196SC10"/>
<feature type="region of interest" description="Disordered" evidence="1">
    <location>
        <begin position="200"/>
        <end position="227"/>
    </location>
</feature>
<name>A0A196SC10_BLAHN</name>
<feature type="compositionally biased region" description="Basic and acidic residues" evidence="1">
    <location>
        <begin position="496"/>
        <end position="506"/>
    </location>
</feature>
<proteinExistence type="predicted"/>
<evidence type="ECO:0000256" key="1">
    <source>
        <dbReference type="SAM" id="MobiDB-lite"/>
    </source>
</evidence>
<feature type="compositionally biased region" description="Basic and acidic residues" evidence="1">
    <location>
        <begin position="14"/>
        <end position="25"/>
    </location>
</feature>
<feature type="compositionally biased region" description="Acidic residues" evidence="1">
    <location>
        <begin position="1"/>
        <end position="13"/>
    </location>
</feature>
<feature type="region of interest" description="Disordered" evidence="1">
    <location>
        <begin position="456"/>
        <end position="538"/>
    </location>
</feature>
<keyword evidence="3" id="KW-1185">Reference proteome</keyword>
<reference evidence="2 3" key="1">
    <citation type="submission" date="2016-05" db="EMBL/GenBank/DDBJ databases">
        <title>Nuclear genome of Blastocystis sp. subtype 1 NandII.</title>
        <authorList>
            <person name="Gentekaki E."/>
            <person name="Curtis B."/>
            <person name="Stairs C."/>
            <person name="Eme L."/>
            <person name="Herman E."/>
            <person name="Klimes V."/>
            <person name="Arias M.C."/>
            <person name="Elias M."/>
            <person name="Hilliou F."/>
            <person name="Klute M."/>
            <person name="Malik S.-B."/>
            <person name="Pightling A."/>
            <person name="Rachubinski R."/>
            <person name="Salas D."/>
            <person name="Schlacht A."/>
            <person name="Suga H."/>
            <person name="Archibald J."/>
            <person name="Ball S.G."/>
            <person name="Clark G."/>
            <person name="Dacks J."/>
            <person name="Van Der Giezen M."/>
            <person name="Tsaousis A."/>
            <person name="Roger A."/>
        </authorList>
    </citation>
    <scope>NUCLEOTIDE SEQUENCE [LARGE SCALE GENOMIC DNA]</scope>
    <source>
        <strain evidence="3">ATCC 50177 / NandII</strain>
    </source>
</reference>
<feature type="region of interest" description="Disordered" evidence="1">
    <location>
        <begin position="1"/>
        <end position="48"/>
    </location>
</feature>
<protein>
    <submittedName>
        <fullName evidence="2">Uncharacterized protein</fullName>
    </submittedName>
</protein>
<dbReference type="OrthoDB" id="10542757at2759"/>
<dbReference type="EMBL" id="LXWW01000373">
    <property type="protein sequence ID" value="OAO13544.1"/>
    <property type="molecule type" value="Genomic_DNA"/>
</dbReference>
<organism evidence="2 3">
    <name type="scientific">Blastocystis sp. subtype 1 (strain ATCC 50177 / NandII)</name>
    <dbReference type="NCBI Taxonomy" id="478820"/>
    <lineage>
        <taxon>Eukaryota</taxon>
        <taxon>Sar</taxon>
        <taxon>Stramenopiles</taxon>
        <taxon>Bigyra</taxon>
        <taxon>Opalozoa</taxon>
        <taxon>Opalinata</taxon>
        <taxon>Blastocystidae</taxon>
        <taxon>Blastocystis</taxon>
    </lineage>
</organism>
<feature type="region of interest" description="Disordered" evidence="1">
    <location>
        <begin position="64"/>
        <end position="132"/>
    </location>
</feature>
<dbReference type="Proteomes" id="UP000078348">
    <property type="component" value="Unassembled WGS sequence"/>
</dbReference>
<feature type="compositionally biased region" description="Basic and acidic residues" evidence="1">
    <location>
        <begin position="120"/>
        <end position="132"/>
    </location>
</feature>
<feature type="compositionally biased region" description="Acidic residues" evidence="1">
    <location>
        <begin position="29"/>
        <end position="46"/>
    </location>
</feature>
<feature type="compositionally biased region" description="Low complexity" evidence="1">
    <location>
        <begin position="200"/>
        <end position="213"/>
    </location>
</feature>
<evidence type="ECO:0000313" key="3">
    <source>
        <dbReference type="Proteomes" id="UP000078348"/>
    </source>
</evidence>
<evidence type="ECO:0000313" key="2">
    <source>
        <dbReference type="EMBL" id="OAO13544.1"/>
    </source>
</evidence>
<feature type="compositionally biased region" description="Polar residues" evidence="1">
    <location>
        <begin position="475"/>
        <end position="495"/>
    </location>
</feature>
<gene>
    <name evidence="2" type="ORF">AV274_4740</name>
</gene>
<accession>A0A196SC10</accession>
<comment type="caution">
    <text evidence="2">The sequence shown here is derived from an EMBL/GenBank/DDBJ whole genome shotgun (WGS) entry which is preliminary data.</text>
</comment>
<feature type="compositionally biased region" description="Low complexity" evidence="1">
    <location>
        <begin position="456"/>
        <end position="474"/>
    </location>
</feature>